<evidence type="ECO:0000313" key="2">
    <source>
        <dbReference type="RefSeq" id="XP_075109274.1"/>
    </source>
</evidence>
<keyword evidence="1" id="KW-1185">Reference proteome</keyword>
<accession>A0AC58UIH4</accession>
<evidence type="ECO:0000313" key="1">
    <source>
        <dbReference type="Proteomes" id="UP000790787"/>
    </source>
</evidence>
<reference evidence="1" key="1">
    <citation type="journal article" date="2014" name="Nat. Commun.">
        <title>The tobacco genome sequence and its comparison with those of tomato and potato.</title>
        <authorList>
            <person name="Sierro N."/>
            <person name="Battey J.N."/>
            <person name="Ouadi S."/>
            <person name="Bakaher N."/>
            <person name="Bovet L."/>
            <person name="Willig A."/>
            <person name="Goepfert S."/>
            <person name="Peitsch M.C."/>
            <person name="Ivanov N.V."/>
        </authorList>
    </citation>
    <scope>NUCLEOTIDE SEQUENCE [LARGE SCALE GENOMIC DNA]</scope>
</reference>
<organism evidence="1 2">
    <name type="scientific">Nicotiana tabacum</name>
    <name type="common">Common tobacco</name>
    <dbReference type="NCBI Taxonomy" id="4097"/>
    <lineage>
        <taxon>Eukaryota</taxon>
        <taxon>Viridiplantae</taxon>
        <taxon>Streptophyta</taxon>
        <taxon>Embryophyta</taxon>
        <taxon>Tracheophyta</taxon>
        <taxon>Spermatophyta</taxon>
        <taxon>Magnoliopsida</taxon>
        <taxon>eudicotyledons</taxon>
        <taxon>Gunneridae</taxon>
        <taxon>Pentapetalae</taxon>
        <taxon>asterids</taxon>
        <taxon>lamiids</taxon>
        <taxon>Solanales</taxon>
        <taxon>Solanaceae</taxon>
        <taxon>Nicotianoideae</taxon>
        <taxon>Nicotianeae</taxon>
        <taxon>Nicotiana</taxon>
    </lineage>
</organism>
<sequence>MILNIDLEKVFDRIEWSFVKETLHVFNYPIATINLIMFCVSSSSISVLVNGDQTKPFNPTRGIRQSDPLSPYLFILCMEILSRAIERNVQQKERSPISISKSGPKLSHLFFADELIIRDTAPQSSILSIPLIRLQAKRSTLANPESFLVLTANPTKWSPTLTAFIQATANSGKYLGFPIFHKGPTNNDFQFIIDNLHTKMIWLTRNNNLFNNKKDMVNYKSALEKAIEYITISVDRTPTKEKTNWVKWTPPLNNTYKLNTDGDAVGNPEKGGLGGVFRDASEN</sequence>
<protein>
    <submittedName>
        <fullName evidence="2">Uncharacterized protein LOC142181052</fullName>
    </submittedName>
</protein>
<gene>
    <name evidence="2" type="primary">LOC142181052</name>
</gene>
<dbReference type="Proteomes" id="UP000790787">
    <property type="component" value="Chromosome 5"/>
</dbReference>
<dbReference type="RefSeq" id="XP_075109274.1">
    <property type="nucleotide sequence ID" value="XM_075253173.1"/>
</dbReference>
<proteinExistence type="predicted"/>
<name>A0AC58UIH4_TOBAC</name>
<reference evidence="2" key="2">
    <citation type="submission" date="2025-08" db="UniProtKB">
        <authorList>
            <consortium name="RefSeq"/>
        </authorList>
    </citation>
    <scope>IDENTIFICATION</scope>
    <source>
        <tissue evidence="2">Leaf</tissue>
    </source>
</reference>